<evidence type="ECO:0000313" key="1">
    <source>
        <dbReference type="EMBL" id="KAJ7603673.1"/>
    </source>
</evidence>
<keyword evidence="2" id="KW-1185">Reference proteome</keyword>
<accession>A0AAD7F8R7</accession>
<reference evidence="1" key="1">
    <citation type="submission" date="2023-03" db="EMBL/GenBank/DDBJ databases">
        <title>Massive genome expansion in bonnet fungi (Mycena s.s.) driven by repeated elements and novel gene families across ecological guilds.</title>
        <authorList>
            <consortium name="Lawrence Berkeley National Laboratory"/>
            <person name="Harder C.B."/>
            <person name="Miyauchi S."/>
            <person name="Viragh M."/>
            <person name="Kuo A."/>
            <person name="Thoen E."/>
            <person name="Andreopoulos B."/>
            <person name="Lu D."/>
            <person name="Skrede I."/>
            <person name="Drula E."/>
            <person name="Henrissat B."/>
            <person name="Morin E."/>
            <person name="Kohler A."/>
            <person name="Barry K."/>
            <person name="LaButti K."/>
            <person name="Morin E."/>
            <person name="Salamov A."/>
            <person name="Lipzen A."/>
            <person name="Mereny Z."/>
            <person name="Hegedus B."/>
            <person name="Baldrian P."/>
            <person name="Stursova M."/>
            <person name="Weitz H."/>
            <person name="Taylor A."/>
            <person name="Grigoriev I.V."/>
            <person name="Nagy L.G."/>
            <person name="Martin F."/>
            <person name="Kauserud H."/>
        </authorList>
    </citation>
    <scope>NUCLEOTIDE SEQUENCE</scope>
    <source>
        <strain evidence="1">9284</strain>
    </source>
</reference>
<name>A0AAD7F8R7_9AGAR</name>
<proteinExistence type="predicted"/>
<dbReference type="AlphaFoldDB" id="A0AAD7F8R7"/>
<organism evidence="1 2">
    <name type="scientific">Roridomyces roridus</name>
    <dbReference type="NCBI Taxonomy" id="1738132"/>
    <lineage>
        <taxon>Eukaryota</taxon>
        <taxon>Fungi</taxon>
        <taxon>Dikarya</taxon>
        <taxon>Basidiomycota</taxon>
        <taxon>Agaricomycotina</taxon>
        <taxon>Agaricomycetes</taxon>
        <taxon>Agaricomycetidae</taxon>
        <taxon>Agaricales</taxon>
        <taxon>Marasmiineae</taxon>
        <taxon>Mycenaceae</taxon>
        <taxon>Roridomyces</taxon>
    </lineage>
</organism>
<protein>
    <submittedName>
        <fullName evidence="1">Uncharacterized protein</fullName>
    </submittedName>
</protein>
<evidence type="ECO:0000313" key="2">
    <source>
        <dbReference type="Proteomes" id="UP001221142"/>
    </source>
</evidence>
<dbReference type="Proteomes" id="UP001221142">
    <property type="component" value="Unassembled WGS sequence"/>
</dbReference>
<dbReference type="EMBL" id="JARKIF010000130">
    <property type="protein sequence ID" value="KAJ7603673.1"/>
    <property type="molecule type" value="Genomic_DNA"/>
</dbReference>
<sequence length="92" mass="10389">MCFSTTIPRPTLLDLDTPTSSLRRRLWILIDDKLRLDKPTDMDLMILSANSQQARAEIEAGLNKMAAMLGPPSWDLRKRGCSWSPTSVCCCY</sequence>
<gene>
    <name evidence="1" type="ORF">FB45DRAFT_1044677</name>
</gene>
<comment type="caution">
    <text evidence="1">The sequence shown here is derived from an EMBL/GenBank/DDBJ whole genome shotgun (WGS) entry which is preliminary data.</text>
</comment>